<reference evidence="1" key="1">
    <citation type="journal article" date="2014" name="Int. J. Syst. Evol. Microbiol.">
        <title>Complete genome sequence of Corynebacterium casei LMG S-19264T (=DSM 44701T), isolated from a smear-ripened cheese.</title>
        <authorList>
            <consortium name="US DOE Joint Genome Institute (JGI-PGF)"/>
            <person name="Walter F."/>
            <person name="Albersmeier A."/>
            <person name="Kalinowski J."/>
            <person name="Ruckert C."/>
        </authorList>
    </citation>
    <scope>NUCLEOTIDE SEQUENCE</scope>
    <source>
        <strain evidence="1">JCM 3090</strain>
    </source>
</reference>
<sequence length="162" mass="17835">MTSTITPNELYELQIAVDVEAGRTIGAALSVARYRYTEADTPPAGEEFAQELLSLHARDLARATDALPLGERPAGWDTPPEDVEDPWAVSTARFDVVRAAMTAARYDFTTPTMTVPEAQRARRRLALAARQLAHIVDGQAAHNQPMGWDEPADTAWWRQGCC</sequence>
<dbReference type="Proteomes" id="UP000649739">
    <property type="component" value="Unassembled WGS sequence"/>
</dbReference>
<gene>
    <name evidence="1" type="ORF">GCM10010123_44340</name>
</gene>
<proteinExistence type="predicted"/>
<dbReference type="AlphaFoldDB" id="A0A8J3BGN7"/>
<name>A0A8J3BGN7_9ACTN</name>
<evidence type="ECO:0000313" key="1">
    <source>
        <dbReference type="EMBL" id="GGK09601.1"/>
    </source>
</evidence>
<organism evidence="1 2">
    <name type="scientific">Pilimelia anulata</name>
    <dbReference type="NCBI Taxonomy" id="53371"/>
    <lineage>
        <taxon>Bacteria</taxon>
        <taxon>Bacillati</taxon>
        <taxon>Actinomycetota</taxon>
        <taxon>Actinomycetes</taxon>
        <taxon>Micromonosporales</taxon>
        <taxon>Micromonosporaceae</taxon>
        <taxon>Pilimelia</taxon>
    </lineage>
</organism>
<accession>A0A8J3BGN7</accession>
<protein>
    <submittedName>
        <fullName evidence="1">Uncharacterized protein</fullName>
    </submittedName>
</protein>
<keyword evidence="2" id="KW-1185">Reference proteome</keyword>
<comment type="caution">
    <text evidence="1">The sequence shown here is derived from an EMBL/GenBank/DDBJ whole genome shotgun (WGS) entry which is preliminary data.</text>
</comment>
<dbReference type="EMBL" id="BMQB01000013">
    <property type="protein sequence ID" value="GGK09601.1"/>
    <property type="molecule type" value="Genomic_DNA"/>
</dbReference>
<evidence type="ECO:0000313" key="2">
    <source>
        <dbReference type="Proteomes" id="UP000649739"/>
    </source>
</evidence>
<dbReference type="RefSeq" id="WP_189172140.1">
    <property type="nucleotide sequence ID" value="NZ_BMQB01000013.1"/>
</dbReference>
<reference evidence="1" key="2">
    <citation type="submission" date="2020-09" db="EMBL/GenBank/DDBJ databases">
        <authorList>
            <person name="Sun Q."/>
            <person name="Ohkuma M."/>
        </authorList>
    </citation>
    <scope>NUCLEOTIDE SEQUENCE</scope>
    <source>
        <strain evidence="1">JCM 3090</strain>
    </source>
</reference>